<evidence type="ECO:0000313" key="1">
    <source>
        <dbReference type="EMBL" id="KAK4205380.1"/>
    </source>
</evidence>
<reference evidence="1" key="1">
    <citation type="journal article" date="2023" name="Mol. Phylogenet. Evol.">
        <title>Genome-scale phylogeny and comparative genomics of the fungal order Sordariales.</title>
        <authorList>
            <person name="Hensen N."/>
            <person name="Bonometti L."/>
            <person name="Westerberg I."/>
            <person name="Brannstrom I.O."/>
            <person name="Guillou S."/>
            <person name="Cros-Aarteil S."/>
            <person name="Calhoun S."/>
            <person name="Haridas S."/>
            <person name="Kuo A."/>
            <person name="Mondo S."/>
            <person name="Pangilinan J."/>
            <person name="Riley R."/>
            <person name="LaButti K."/>
            <person name="Andreopoulos B."/>
            <person name="Lipzen A."/>
            <person name="Chen C."/>
            <person name="Yan M."/>
            <person name="Daum C."/>
            <person name="Ng V."/>
            <person name="Clum A."/>
            <person name="Steindorff A."/>
            <person name="Ohm R.A."/>
            <person name="Martin F."/>
            <person name="Silar P."/>
            <person name="Natvig D.O."/>
            <person name="Lalanne C."/>
            <person name="Gautier V."/>
            <person name="Ament-Velasquez S.L."/>
            <person name="Kruys A."/>
            <person name="Hutchinson M.I."/>
            <person name="Powell A.J."/>
            <person name="Barry K."/>
            <person name="Miller A.N."/>
            <person name="Grigoriev I.V."/>
            <person name="Debuchy R."/>
            <person name="Gladieux P."/>
            <person name="Hiltunen Thoren M."/>
            <person name="Johannesson H."/>
        </authorList>
    </citation>
    <scope>NUCLEOTIDE SEQUENCE</scope>
    <source>
        <strain evidence="1">CBS 315.58</strain>
    </source>
</reference>
<sequence length="330" mass="38948">MPCLPRRILESNFIRSSGIDKIRELDIQTVAFLIYLFPECRPDRKWKINNRSDFISYIERVIAIIDYELRSGLGRTLDELNDIINRVTTLSLFLSINLKKSVKRKFSRSAYGNNLFLENYGPAYVPEALAIRLLEKPFEPQIRIITAQLIYKKARNIKHYYYKYRAYIKIFSKSGKDSTSNRIGIYRILRDNLKLNISSYKIKERYILKGELLKGFILKVYNDFYFSFDQNKAFIKLKKDYILGLSNITDLIIEDIRLFSSKLILCIIDIIDKYGISRDDILFSNLFTIKVIGTGFNKSANIRYFILRFPRILKIYNNCPFKDIVSFKEL</sequence>
<proteinExistence type="predicted"/>
<protein>
    <submittedName>
        <fullName evidence="1">Uncharacterized protein</fullName>
    </submittedName>
</protein>
<dbReference type="EMBL" id="MU863876">
    <property type="protein sequence ID" value="KAK4205380.1"/>
    <property type="molecule type" value="Genomic_DNA"/>
</dbReference>
<dbReference type="AlphaFoldDB" id="A0AAN6XRP7"/>
<accession>A0AAN6XRP7</accession>
<name>A0AAN6XRP7_9PEZI</name>
<keyword evidence="2" id="KW-1185">Reference proteome</keyword>
<comment type="caution">
    <text evidence="1">The sequence shown here is derived from an EMBL/GenBank/DDBJ whole genome shotgun (WGS) entry which is preliminary data.</text>
</comment>
<reference evidence="1" key="2">
    <citation type="submission" date="2023-05" db="EMBL/GenBank/DDBJ databases">
        <authorList>
            <consortium name="Lawrence Berkeley National Laboratory"/>
            <person name="Steindorff A."/>
            <person name="Hensen N."/>
            <person name="Bonometti L."/>
            <person name="Westerberg I."/>
            <person name="Brannstrom I.O."/>
            <person name="Guillou S."/>
            <person name="Cros-Aarteil S."/>
            <person name="Calhoun S."/>
            <person name="Haridas S."/>
            <person name="Kuo A."/>
            <person name="Mondo S."/>
            <person name="Pangilinan J."/>
            <person name="Riley R."/>
            <person name="Labutti K."/>
            <person name="Andreopoulos B."/>
            <person name="Lipzen A."/>
            <person name="Chen C."/>
            <person name="Yanf M."/>
            <person name="Daum C."/>
            <person name="Ng V."/>
            <person name="Clum A."/>
            <person name="Ohm R."/>
            <person name="Martin F."/>
            <person name="Silar P."/>
            <person name="Natvig D."/>
            <person name="Lalanne C."/>
            <person name="Gautier V."/>
            <person name="Ament-Velasquez S.L."/>
            <person name="Kruys A."/>
            <person name="Hutchinson M.I."/>
            <person name="Powell A.J."/>
            <person name="Barry K."/>
            <person name="Miller A.N."/>
            <person name="Grigoriev I.V."/>
            <person name="Debuchy R."/>
            <person name="Gladieux P."/>
            <person name="Thoren M.H."/>
            <person name="Johannesson H."/>
        </authorList>
    </citation>
    <scope>NUCLEOTIDE SEQUENCE</scope>
    <source>
        <strain evidence="1">CBS 315.58</strain>
    </source>
</reference>
<organism evidence="1 2">
    <name type="scientific">Triangularia verruculosa</name>
    <dbReference type="NCBI Taxonomy" id="2587418"/>
    <lineage>
        <taxon>Eukaryota</taxon>
        <taxon>Fungi</taxon>
        <taxon>Dikarya</taxon>
        <taxon>Ascomycota</taxon>
        <taxon>Pezizomycotina</taxon>
        <taxon>Sordariomycetes</taxon>
        <taxon>Sordariomycetidae</taxon>
        <taxon>Sordariales</taxon>
        <taxon>Podosporaceae</taxon>
        <taxon>Triangularia</taxon>
    </lineage>
</organism>
<evidence type="ECO:0000313" key="2">
    <source>
        <dbReference type="Proteomes" id="UP001303160"/>
    </source>
</evidence>
<dbReference type="Proteomes" id="UP001303160">
    <property type="component" value="Unassembled WGS sequence"/>
</dbReference>
<gene>
    <name evidence="1" type="ORF">QBC40DRAFT_302687</name>
</gene>